<dbReference type="EMBL" id="JANJYI010000009">
    <property type="protein sequence ID" value="KAK2636381.1"/>
    <property type="molecule type" value="Genomic_DNA"/>
</dbReference>
<dbReference type="Proteomes" id="UP001280121">
    <property type="component" value="Unassembled WGS sequence"/>
</dbReference>
<dbReference type="InterPro" id="IPR053168">
    <property type="entry name" value="Glutamic_endopeptidase"/>
</dbReference>
<dbReference type="PANTHER" id="PTHR31589:SF233">
    <property type="entry name" value="PROTEIN, PUTATIVE (DUF239)-RELATED"/>
    <property type="match status" value="1"/>
</dbReference>
<protein>
    <recommendedName>
        <fullName evidence="1">Neprosin PEP catalytic domain-containing protein</fullName>
    </recommendedName>
</protein>
<keyword evidence="3" id="KW-1185">Reference proteome</keyword>
<dbReference type="Pfam" id="PF03080">
    <property type="entry name" value="Neprosin"/>
    <property type="match status" value="1"/>
</dbReference>
<organism evidence="2 3">
    <name type="scientific">Dipteronia dyeriana</name>
    <dbReference type="NCBI Taxonomy" id="168575"/>
    <lineage>
        <taxon>Eukaryota</taxon>
        <taxon>Viridiplantae</taxon>
        <taxon>Streptophyta</taxon>
        <taxon>Embryophyta</taxon>
        <taxon>Tracheophyta</taxon>
        <taxon>Spermatophyta</taxon>
        <taxon>Magnoliopsida</taxon>
        <taxon>eudicotyledons</taxon>
        <taxon>Gunneridae</taxon>
        <taxon>Pentapetalae</taxon>
        <taxon>rosids</taxon>
        <taxon>malvids</taxon>
        <taxon>Sapindales</taxon>
        <taxon>Sapindaceae</taxon>
        <taxon>Hippocastanoideae</taxon>
        <taxon>Acereae</taxon>
        <taxon>Dipteronia</taxon>
    </lineage>
</organism>
<evidence type="ECO:0000259" key="1">
    <source>
        <dbReference type="PROSITE" id="PS52045"/>
    </source>
</evidence>
<evidence type="ECO:0000313" key="2">
    <source>
        <dbReference type="EMBL" id="KAK2636381.1"/>
    </source>
</evidence>
<comment type="caution">
    <text evidence="2">The sequence shown here is derived from an EMBL/GenBank/DDBJ whole genome shotgun (WGS) entry which is preliminary data.</text>
</comment>
<dbReference type="Gene3D" id="3.90.1320.10">
    <property type="entry name" value="Outer-capsid protein sigma 3, large lobe"/>
    <property type="match status" value="1"/>
</dbReference>
<accession>A0AAD9TIG5</accession>
<sequence length="470" mass="52927">MYGSLQNRPVQGLLCHKAKVTSVAVESYKSYKVWFTAGVKKSKAKDAYLMPQDVYLMPQDVLEFKNFEFKDIEYFPVSISVFSKYGFISGYFVIALKVLRNCTNMYSRHSSWRNKAFGVIFGLELLPLLLHNNEEYECVDIYKQPAFNNILLKNHQIQMNPSFMPRVIKRSSELLFSSKIPSEGCPMGMVPIQKIQVDNLTDLNSISKLHLGNIQPLSTAAPGRHFAALYIRGHIFHGAQAGISLYNPPVKMNQVSMSQIWIENGPLAELNSIQVGWAVHPRIYGDQRTRATAYWTADGSKKTGCYNVLCPGFVQVHPQYHLGQAYGAISVIGGNQYITQPLVFLDKKSGNWWLAFDNGIKVGYWPKELFTHLKEGATYLQYGGWTFNSPDGVSPPMGNGRFPDGYFRNSSFFSQLKMMNTSDVLVDIDDKRSGKVVDSPSCYNEHYWEYQGSVMGKCMTFGGPGGKCGI</sequence>
<proteinExistence type="predicted"/>
<dbReference type="InterPro" id="IPR004314">
    <property type="entry name" value="Neprosin"/>
</dbReference>
<dbReference type="InterPro" id="IPR025521">
    <property type="entry name" value="Neprosin_propep"/>
</dbReference>
<dbReference type="AlphaFoldDB" id="A0AAD9TIG5"/>
<evidence type="ECO:0000313" key="3">
    <source>
        <dbReference type="Proteomes" id="UP001280121"/>
    </source>
</evidence>
<reference evidence="2" key="1">
    <citation type="journal article" date="2023" name="Plant J.">
        <title>Genome sequences and population genomics provide insights into the demographic history, inbreeding, and mutation load of two 'living fossil' tree species of Dipteronia.</title>
        <authorList>
            <person name="Feng Y."/>
            <person name="Comes H.P."/>
            <person name="Chen J."/>
            <person name="Zhu S."/>
            <person name="Lu R."/>
            <person name="Zhang X."/>
            <person name="Li P."/>
            <person name="Qiu J."/>
            <person name="Olsen K.M."/>
            <person name="Qiu Y."/>
        </authorList>
    </citation>
    <scope>NUCLEOTIDE SEQUENCE</scope>
    <source>
        <strain evidence="2">KIB01</strain>
    </source>
</reference>
<name>A0AAD9TIG5_9ROSI</name>
<gene>
    <name evidence="2" type="ORF">Ddye_031173</name>
</gene>
<feature type="domain" description="Neprosin PEP catalytic" evidence="1">
    <location>
        <begin position="218"/>
        <end position="469"/>
    </location>
</feature>
<dbReference type="PANTHER" id="PTHR31589">
    <property type="entry name" value="PROTEIN, PUTATIVE (DUF239)-RELATED-RELATED"/>
    <property type="match status" value="1"/>
</dbReference>
<dbReference type="PROSITE" id="PS52045">
    <property type="entry name" value="NEPROSIN_PEP_CD"/>
    <property type="match status" value="1"/>
</dbReference>
<dbReference type="Pfam" id="PF14365">
    <property type="entry name" value="Neprosin_AP"/>
    <property type="match status" value="1"/>
</dbReference>